<dbReference type="GO" id="GO:0042030">
    <property type="term" value="F:ATPase inhibitor activity"/>
    <property type="evidence" value="ECO:0007669"/>
    <property type="project" value="InterPro"/>
</dbReference>
<gene>
    <name evidence="9" type="primary">Atpif1_1</name>
    <name evidence="9" type="ORF">FJT64_005703</name>
</gene>
<dbReference type="Gene3D" id="1.20.5.500">
    <property type="entry name" value="Single helix bin"/>
    <property type="match status" value="1"/>
</dbReference>
<accession>A0A6A4VKE9</accession>
<feature type="compositionally biased region" description="Gly residues" evidence="7">
    <location>
        <begin position="209"/>
        <end position="222"/>
    </location>
</feature>
<dbReference type="PANTHER" id="PTHR48417:SF1">
    <property type="entry name" value="ATP SYNTHASE F1 SUBUNIT EPSILON"/>
    <property type="match status" value="1"/>
</dbReference>
<sequence length="294" mass="32031">MHLSVYIYLALSTAIVSASPEPRCCGSSPFPASQERQLRLPDGFAMALEPKILFNLWNSDESGRMRLQSRLEFQYTPPAGATGRQARQLMERSSVFSSIRAAFAQFGLDGTSCLQRAVCETAAAPRHSDGLLGDLVTLTLSPSREPVTSGASAVQLAPLLEAERSGWEAGTAGCVPYIERCPVSMFNMKSGAQDLARALQARMMSSGEPGSGAGKGGGGGGSIREAGGSFGKMEFAHEEQYFRKLQSEQLAKLRTHLDEEVSHHEHEIARHQEAINRHKGRIDKLKEQQKKQQE</sequence>
<feature type="chain" id="PRO_5025508811" description="ATP synthase F1 subunit epsilon" evidence="8">
    <location>
        <begin position="19"/>
        <end position="294"/>
    </location>
</feature>
<evidence type="ECO:0000313" key="10">
    <source>
        <dbReference type="Proteomes" id="UP000440578"/>
    </source>
</evidence>
<dbReference type="InterPro" id="IPR007648">
    <property type="entry name" value="ATPase_inhibitor_mt"/>
</dbReference>
<organism evidence="9 10">
    <name type="scientific">Amphibalanus amphitrite</name>
    <name type="common">Striped barnacle</name>
    <name type="synonym">Balanus amphitrite</name>
    <dbReference type="NCBI Taxonomy" id="1232801"/>
    <lineage>
        <taxon>Eukaryota</taxon>
        <taxon>Metazoa</taxon>
        <taxon>Ecdysozoa</taxon>
        <taxon>Arthropoda</taxon>
        <taxon>Crustacea</taxon>
        <taxon>Multicrustacea</taxon>
        <taxon>Cirripedia</taxon>
        <taxon>Thoracica</taxon>
        <taxon>Thoracicalcarea</taxon>
        <taxon>Balanomorpha</taxon>
        <taxon>Balanoidea</taxon>
        <taxon>Balanidae</taxon>
        <taxon>Amphibalaninae</taxon>
        <taxon>Amphibalanus</taxon>
    </lineage>
</organism>
<evidence type="ECO:0000256" key="8">
    <source>
        <dbReference type="SAM" id="SignalP"/>
    </source>
</evidence>
<dbReference type="Proteomes" id="UP000440578">
    <property type="component" value="Unassembled WGS sequence"/>
</dbReference>
<evidence type="ECO:0000256" key="5">
    <source>
        <dbReference type="ARBA" id="ARBA00023128"/>
    </source>
</evidence>
<dbReference type="FunFam" id="1.20.5.500:FF:000007">
    <property type="entry name" value="ATPase inhibitor, putative"/>
    <property type="match status" value="1"/>
</dbReference>
<evidence type="ECO:0000256" key="4">
    <source>
        <dbReference type="ARBA" id="ARBA00023054"/>
    </source>
</evidence>
<dbReference type="Pfam" id="PF04568">
    <property type="entry name" value="IATP"/>
    <property type="match status" value="1"/>
</dbReference>
<protein>
    <recommendedName>
        <fullName evidence="6">ATP synthase F1 subunit epsilon</fullName>
    </recommendedName>
</protein>
<keyword evidence="3" id="KW-0809">Transit peptide</keyword>
<evidence type="ECO:0000256" key="3">
    <source>
        <dbReference type="ARBA" id="ARBA00022946"/>
    </source>
</evidence>
<feature type="region of interest" description="Disordered" evidence="7">
    <location>
        <begin position="261"/>
        <end position="294"/>
    </location>
</feature>
<comment type="subcellular location">
    <subcellularLocation>
        <location evidence="1">Mitochondrion</location>
    </subcellularLocation>
</comment>
<keyword evidence="5" id="KW-0496">Mitochondrion</keyword>
<dbReference type="EMBL" id="VIIS01001528">
    <property type="protein sequence ID" value="KAF0296857.1"/>
    <property type="molecule type" value="Genomic_DNA"/>
</dbReference>
<dbReference type="OrthoDB" id="10045676at2759"/>
<evidence type="ECO:0000256" key="7">
    <source>
        <dbReference type="SAM" id="MobiDB-lite"/>
    </source>
</evidence>
<evidence type="ECO:0000256" key="6">
    <source>
        <dbReference type="ARBA" id="ARBA00030036"/>
    </source>
</evidence>
<dbReference type="PANTHER" id="PTHR48417">
    <property type="entry name" value="ATP SYNTHASE F1 SUBUNIT EPSILON"/>
    <property type="match status" value="1"/>
</dbReference>
<comment type="similarity">
    <text evidence="2">Belongs to the ATPase inhibitor family.</text>
</comment>
<keyword evidence="8" id="KW-0732">Signal</keyword>
<dbReference type="InterPro" id="IPR006631">
    <property type="entry name" value="DM4_12"/>
</dbReference>
<evidence type="ECO:0000256" key="2">
    <source>
        <dbReference type="ARBA" id="ARBA00010901"/>
    </source>
</evidence>
<keyword evidence="4" id="KW-0175">Coiled coil</keyword>
<proteinExistence type="inferred from homology"/>
<dbReference type="Pfam" id="PF07841">
    <property type="entry name" value="DM4_12"/>
    <property type="match status" value="1"/>
</dbReference>
<feature type="region of interest" description="Disordered" evidence="7">
    <location>
        <begin position="204"/>
        <end position="228"/>
    </location>
</feature>
<feature type="signal peptide" evidence="8">
    <location>
        <begin position="1"/>
        <end position="18"/>
    </location>
</feature>
<keyword evidence="10" id="KW-1185">Reference proteome</keyword>
<dbReference type="AlphaFoldDB" id="A0A6A4VKE9"/>
<reference evidence="9 10" key="1">
    <citation type="submission" date="2019-07" db="EMBL/GenBank/DDBJ databases">
        <title>Draft genome assembly of a fouling barnacle, Amphibalanus amphitrite (Darwin, 1854): The first reference genome for Thecostraca.</title>
        <authorList>
            <person name="Kim W."/>
        </authorList>
    </citation>
    <scope>NUCLEOTIDE SEQUENCE [LARGE SCALE GENOMIC DNA]</scope>
    <source>
        <strain evidence="9">SNU_AA5</strain>
        <tissue evidence="9">Soma without cirri and trophi</tissue>
    </source>
</reference>
<evidence type="ECO:0000256" key="1">
    <source>
        <dbReference type="ARBA" id="ARBA00004173"/>
    </source>
</evidence>
<name>A0A6A4VKE9_AMPAM</name>
<dbReference type="SMART" id="SM00718">
    <property type="entry name" value="DM4_12"/>
    <property type="match status" value="1"/>
</dbReference>
<dbReference type="GO" id="GO:0005739">
    <property type="term" value="C:mitochondrion"/>
    <property type="evidence" value="ECO:0007669"/>
    <property type="project" value="UniProtKB-SubCell"/>
</dbReference>
<dbReference type="SUPFAM" id="SSF64602">
    <property type="entry name" value="F1 ATPase inhibitor, IF1, C-terminal domain"/>
    <property type="match status" value="1"/>
</dbReference>
<evidence type="ECO:0000313" key="9">
    <source>
        <dbReference type="EMBL" id="KAF0296857.1"/>
    </source>
</evidence>
<comment type="caution">
    <text evidence="9">The sequence shown here is derived from an EMBL/GenBank/DDBJ whole genome shotgun (WGS) entry which is preliminary data.</text>
</comment>